<evidence type="ECO:0000256" key="4">
    <source>
        <dbReference type="ARBA" id="ARBA00023136"/>
    </source>
</evidence>
<dbReference type="GeneID" id="2896482"/>
<keyword evidence="3 5" id="KW-1133">Transmembrane helix</keyword>
<evidence type="ECO:0000256" key="1">
    <source>
        <dbReference type="ARBA" id="ARBA00004141"/>
    </source>
</evidence>
<dbReference type="GO" id="GO:0016020">
    <property type="term" value="C:membrane"/>
    <property type="evidence" value="ECO:0007669"/>
    <property type="project" value="UniProtKB-SubCell"/>
</dbReference>
<dbReference type="InterPro" id="IPR007300">
    <property type="entry name" value="CidB/LrgB"/>
</dbReference>
<protein>
    <submittedName>
        <fullName evidence="6">KLLA0A06842p</fullName>
    </submittedName>
</protein>
<accession>Q6CXN4</accession>
<sequence length="656" mass="73220">MTVRSIAVRHTGSFVDFLHIYKYSLLKQYVFVPIGVILIMMILYGVNILIKDVIGIKFPASVAVMLVNFCFLCVLSMINENLTQKIVGVIDVPLSWALRWMNLFFTPAFVTLPLSPWISFREAMLIAASFVFMYIITGFCLAYVTIFGQKLFALATGHLGRSNGRKRTSLLGSKEDILRDAENGYSSADEDATEEESTLDINEDDDDIHSFADIFSDPDVEDFQLVNVASNSGFPLQRTRTNLTHHLAMGDTANLDADILRGSEIGLPNDKGLGITQNVQDIYDEDNTHGSDSTAETNQLLLQPALIHSRNNAAMVPMASKRFCGSTSHDQFSDRNREVECERAITRQFSHRMEHLFTVNMWHDHLHHVLYGLGFFATIFTYYFSWYIMPFQLFTAICMFFIVTDAPLLPNPKYKKFLHPVICSVALFWIVELISSLIKHRQIKYFLSDLREYKVGTTYLTLFTNTSVSGPNKNWPGAGDIFSSCMDVSIVALSMPMYTYRSDLKKHFVVLLIPTISLCAATLMLNPFICYNIGISSYNSIGFIGRSITLALGMPVIENFEGSVTVMAVITVLSGIVGALSGGPMLDFFRVPRDDFVTRGLTLGCNCGAIATSYLLTVDRRAAAISSLSFVLYGAIMVILSSIGPIKDFVHQIVSL</sequence>
<dbReference type="Pfam" id="PF04172">
    <property type="entry name" value="LrgB"/>
    <property type="match status" value="1"/>
</dbReference>
<feature type="transmembrane region" description="Helical" evidence="5">
    <location>
        <begin position="100"/>
        <end position="118"/>
    </location>
</feature>
<feature type="transmembrane region" description="Helical" evidence="5">
    <location>
        <begin position="417"/>
        <end position="438"/>
    </location>
</feature>
<organism evidence="6 7">
    <name type="scientific">Kluyveromyces lactis (strain ATCC 8585 / CBS 2359 / DSM 70799 / NBRC 1267 / NRRL Y-1140 / WM37)</name>
    <name type="common">Yeast</name>
    <name type="synonym">Candida sphaerica</name>
    <dbReference type="NCBI Taxonomy" id="284590"/>
    <lineage>
        <taxon>Eukaryota</taxon>
        <taxon>Fungi</taxon>
        <taxon>Dikarya</taxon>
        <taxon>Ascomycota</taxon>
        <taxon>Saccharomycotina</taxon>
        <taxon>Saccharomycetes</taxon>
        <taxon>Saccharomycetales</taxon>
        <taxon>Saccharomycetaceae</taxon>
        <taxon>Kluyveromyces</taxon>
    </lineage>
</organism>
<feature type="transmembrane region" description="Helical" evidence="5">
    <location>
        <begin position="564"/>
        <end position="584"/>
    </location>
</feature>
<dbReference type="PANTHER" id="PTHR30249:SF0">
    <property type="entry name" value="PLASTIDAL GLYCOLATE_GLYCERATE TRANSLOCATOR 1, CHLOROPLASTIC"/>
    <property type="match status" value="1"/>
</dbReference>
<dbReference type="AlphaFoldDB" id="Q6CXN4"/>
<feature type="transmembrane region" description="Helical" evidence="5">
    <location>
        <begin position="369"/>
        <end position="385"/>
    </location>
</feature>
<feature type="transmembrane region" description="Helical" evidence="5">
    <location>
        <begin position="596"/>
        <end position="616"/>
    </location>
</feature>
<dbReference type="PaxDb" id="284590-Q6CXN4"/>
<dbReference type="eggNOG" id="ENOG502QQ63">
    <property type="taxonomic scope" value="Eukaryota"/>
</dbReference>
<dbReference type="EMBL" id="CR382121">
    <property type="protein sequence ID" value="CAH02893.1"/>
    <property type="molecule type" value="Genomic_DNA"/>
</dbReference>
<dbReference type="RefSeq" id="XP_451305.1">
    <property type="nucleotide sequence ID" value="XM_451305.1"/>
</dbReference>
<dbReference type="HOGENOM" id="CLU_024337_0_0_1"/>
<evidence type="ECO:0000313" key="6">
    <source>
        <dbReference type="EMBL" id="CAH02893.1"/>
    </source>
</evidence>
<feature type="transmembrane region" description="Helical" evidence="5">
    <location>
        <begin position="507"/>
        <end position="529"/>
    </location>
</feature>
<dbReference type="InParanoid" id="Q6CXN4"/>
<dbReference type="PANTHER" id="PTHR30249">
    <property type="entry name" value="PUTATIVE SEROTONIN TRANSPORTER"/>
    <property type="match status" value="1"/>
</dbReference>
<keyword evidence="4 5" id="KW-0472">Membrane</keyword>
<reference evidence="6 7" key="1">
    <citation type="journal article" date="2004" name="Nature">
        <title>Genome evolution in yeasts.</title>
        <authorList>
            <consortium name="Genolevures"/>
            <person name="Dujon B."/>
            <person name="Sherman D."/>
            <person name="Fischer G."/>
            <person name="Durrens P."/>
            <person name="Casaregola S."/>
            <person name="Lafontaine I."/>
            <person name="de Montigny J."/>
            <person name="Marck C."/>
            <person name="Neuveglise C."/>
            <person name="Talla E."/>
            <person name="Goffard N."/>
            <person name="Frangeul L."/>
            <person name="Aigle M."/>
            <person name="Anthouard V."/>
            <person name="Babour A."/>
            <person name="Barbe V."/>
            <person name="Barnay S."/>
            <person name="Blanchin S."/>
            <person name="Beckerich J.M."/>
            <person name="Beyne E."/>
            <person name="Bleykasten C."/>
            <person name="Boisrame A."/>
            <person name="Boyer J."/>
            <person name="Cattolico L."/>
            <person name="Confanioleri F."/>
            <person name="de Daruvar A."/>
            <person name="Despons L."/>
            <person name="Fabre E."/>
            <person name="Fairhead C."/>
            <person name="Ferry-Dumazet H."/>
            <person name="Groppi A."/>
            <person name="Hantraye F."/>
            <person name="Hennequin C."/>
            <person name="Jauniaux N."/>
            <person name="Joyet P."/>
            <person name="Kachouri R."/>
            <person name="Kerrest A."/>
            <person name="Koszul R."/>
            <person name="Lemaire M."/>
            <person name="Lesur I."/>
            <person name="Ma L."/>
            <person name="Muller H."/>
            <person name="Nicaud J.M."/>
            <person name="Nikolski M."/>
            <person name="Oztas S."/>
            <person name="Ozier-Kalogeropoulos O."/>
            <person name="Pellenz S."/>
            <person name="Potier S."/>
            <person name="Richard G.F."/>
            <person name="Straub M.L."/>
            <person name="Suleau A."/>
            <person name="Swennene D."/>
            <person name="Tekaia F."/>
            <person name="Wesolowski-Louvel M."/>
            <person name="Westhof E."/>
            <person name="Wirth B."/>
            <person name="Zeniou-Meyer M."/>
            <person name="Zivanovic I."/>
            <person name="Bolotin-Fukuhara M."/>
            <person name="Thierry A."/>
            <person name="Bouchier C."/>
            <person name="Caudron B."/>
            <person name="Scarpelli C."/>
            <person name="Gaillardin C."/>
            <person name="Weissenbach J."/>
            <person name="Wincker P."/>
            <person name="Souciet J.L."/>
        </authorList>
    </citation>
    <scope>NUCLEOTIDE SEQUENCE [LARGE SCALE GENOMIC DNA]</scope>
    <source>
        <strain evidence="7">ATCC 8585 / CBS 2359 / DSM 70799 / NBRC 1267 / NRRL Y-1140 / WM37</strain>
    </source>
</reference>
<feature type="transmembrane region" description="Helical" evidence="5">
    <location>
        <begin position="56"/>
        <end position="79"/>
    </location>
</feature>
<dbReference type="Proteomes" id="UP000000598">
    <property type="component" value="Chromosome A"/>
</dbReference>
<feature type="transmembrane region" description="Helical" evidence="5">
    <location>
        <begin position="535"/>
        <end position="557"/>
    </location>
</feature>
<evidence type="ECO:0000256" key="3">
    <source>
        <dbReference type="ARBA" id="ARBA00022989"/>
    </source>
</evidence>
<evidence type="ECO:0000313" key="7">
    <source>
        <dbReference type="Proteomes" id="UP000000598"/>
    </source>
</evidence>
<keyword evidence="7" id="KW-1185">Reference proteome</keyword>
<dbReference type="OMA" id="LRWMNLF"/>
<feature type="transmembrane region" description="Helical" evidence="5">
    <location>
        <begin position="29"/>
        <end position="50"/>
    </location>
</feature>
<dbReference type="KEGG" id="kla:KLLA0_A06842g"/>
<name>Q6CXN4_KLULA</name>
<keyword evidence="2 5" id="KW-0812">Transmembrane</keyword>
<gene>
    <name evidence="6" type="ORF">KLLA0_A06842g</name>
</gene>
<evidence type="ECO:0000256" key="5">
    <source>
        <dbReference type="SAM" id="Phobius"/>
    </source>
</evidence>
<comment type="subcellular location">
    <subcellularLocation>
        <location evidence="1">Membrane</location>
        <topology evidence="1">Multi-pass membrane protein</topology>
    </subcellularLocation>
</comment>
<feature type="transmembrane region" description="Helical" evidence="5">
    <location>
        <begin position="628"/>
        <end position="646"/>
    </location>
</feature>
<evidence type="ECO:0000256" key="2">
    <source>
        <dbReference type="ARBA" id="ARBA00022692"/>
    </source>
</evidence>
<proteinExistence type="predicted"/>
<feature type="transmembrane region" description="Helical" evidence="5">
    <location>
        <begin position="124"/>
        <end position="144"/>
    </location>
</feature>